<feature type="binding site" evidence="7">
    <location>
        <begin position="350"/>
        <end position="351"/>
    </location>
    <ligand>
        <name>substrate</name>
    </ligand>
</feature>
<feature type="active site" description="Nucleophile" evidence="6">
    <location>
        <position position="462"/>
    </location>
</feature>
<dbReference type="Pfam" id="PF16875">
    <property type="entry name" value="Glyco_hydro_36N"/>
    <property type="match status" value="1"/>
</dbReference>
<keyword evidence="4 5" id="KW-0326">Glycosidase</keyword>
<dbReference type="GO" id="GO:0016052">
    <property type="term" value="P:carbohydrate catabolic process"/>
    <property type="evidence" value="ECO:0007669"/>
    <property type="project" value="InterPro"/>
</dbReference>
<reference evidence="10" key="1">
    <citation type="submission" date="2022-06" db="EMBL/GenBank/DDBJ databases">
        <title>Genomic Encyclopedia of Archaeal and Bacterial Type Strains, Phase II (KMG-II): from individual species to whole genera.</title>
        <authorList>
            <person name="Goeker M."/>
        </authorList>
    </citation>
    <scope>NUCLEOTIDE SEQUENCE</scope>
    <source>
        <strain evidence="10">DSM 43935</strain>
    </source>
</reference>
<dbReference type="FunFam" id="3.20.20.70:FF:000118">
    <property type="entry name" value="Alpha-galactosidase"/>
    <property type="match status" value="1"/>
</dbReference>
<dbReference type="InterPro" id="IPR013785">
    <property type="entry name" value="Aldolase_TIM"/>
</dbReference>
<dbReference type="PIRSF" id="PIRSF005536">
    <property type="entry name" value="Agal"/>
    <property type="match status" value="1"/>
</dbReference>
<dbReference type="Gene3D" id="2.60.40.1180">
    <property type="entry name" value="Golgi alpha-mannosidase II"/>
    <property type="match status" value="1"/>
</dbReference>
<evidence type="ECO:0000256" key="1">
    <source>
        <dbReference type="ARBA" id="ARBA00001255"/>
    </source>
</evidence>
<proteinExistence type="inferred from homology"/>
<feature type="binding site" evidence="7">
    <location>
        <position position="182"/>
    </location>
    <ligand>
        <name>substrate</name>
    </ligand>
</feature>
<evidence type="ECO:0000256" key="2">
    <source>
        <dbReference type="ARBA" id="ARBA00012755"/>
    </source>
</evidence>
<feature type="active site" description="Proton donor" evidence="6">
    <location>
        <position position="528"/>
    </location>
</feature>
<sequence>MSTDVVLLRAAGTALLLDTAGSAVPRVLHWGADLGALTPGEVAQLRHAATPTVQSSAVDTPIWLTLLPGEAEGWSGHAGLTGHREGIAALPHWTVSEVRALTLAGEPLPAEHADGGQVLVRAHDEAAGLAVEIEVRLEAGGLLRVRHAVRNTGVGPWTLDGLRVLLPLPAEAGELLDLTGRWCRERSPQRQPFTLGSRVRTGRRGRTGHDAPLLLVAGTPGFGFRSGEVWGAHVAWSGDHVHLAERLPERAGQSSAVLGGGELVRPGEVRLAPGEQYRTPWVCFAWSDQGLDGLSRRVHHWLRGRDRHPRTPRPVVINTWEAVYFNHDLDRLRALADTAARVGVELFVLDDGWFRHRRHDRAGLGDWTVDPQVWPQGLHPLVDHVRSRGLRMGLWVEPEMVNLDSDLARAHPDWLLATPDRLPLEWRHQHVLDLARPEVSAYLLDCLDALVREYRLDYLKWDHNRDLLEAVHARTGQAGVHRQTLAVYALLDALRQRHPALEIESCSSGGGRVDLGVLEHTDRVWASDTNDPLERQLIQRWTTLLLPPELVGSHVGGPTAHTTARVTDLHTRCLTSLFAHAGIEWDITSASAGELDQLAAWTRTYRELRPLLHSGDVVRADLPDPGALLHGVVAADRTEAVFAYVRLTTVPEARPGRVRLPGLDPARHYQVAVRTDFGSALTGDIHPPAWCATGVTARGSVLAAAGLEMPALHPGHGLLLHVRPA</sequence>
<dbReference type="Gene3D" id="3.20.20.70">
    <property type="entry name" value="Aldolase class I"/>
    <property type="match status" value="1"/>
</dbReference>
<name>A0AAE3KGG2_9PSEU</name>
<evidence type="ECO:0000313" key="11">
    <source>
        <dbReference type="Proteomes" id="UP001206128"/>
    </source>
</evidence>
<dbReference type="InterPro" id="IPR031704">
    <property type="entry name" value="Glyco_hydro_36_N"/>
</dbReference>
<dbReference type="SUPFAM" id="SSF51445">
    <property type="entry name" value="(Trans)glycosidases"/>
    <property type="match status" value="1"/>
</dbReference>
<evidence type="ECO:0000256" key="7">
    <source>
        <dbReference type="PIRSR" id="PIRSR005536-2"/>
    </source>
</evidence>
<dbReference type="EMBL" id="JAMTCK010000009">
    <property type="protein sequence ID" value="MCP2167211.1"/>
    <property type="molecule type" value="Genomic_DNA"/>
</dbReference>
<comment type="similarity">
    <text evidence="5">Belongs to the glycosyl hydrolase.</text>
</comment>
<dbReference type="PANTHER" id="PTHR43053">
    <property type="entry name" value="GLYCOSIDASE FAMILY 31"/>
    <property type="match status" value="1"/>
</dbReference>
<dbReference type="EC" id="3.2.1.22" evidence="2 5"/>
<keyword evidence="11" id="KW-1185">Reference proteome</keyword>
<evidence type="ECO:0000259" key="8">
    <source>
        <dbReference type="Pfam" id="PF16874"/>
    </source>
</evidence>
<evidence type="ECO:0000256" key="6">
    <source>
        <dbReference type="PIRSR" id="PIRSR005536-1"/>
    </source>
</evidence>
<dbReference type="RefSeq" id="WP_253773856.1">
    <property type="nucleotide sequence ID" value="NZ_JAMTCK010000009.1"/>
</dbReference>
<evidence type="ECO:0000256" key="4">
    <source>
        <dbReference type="ARBA" id="ARBA00023295"/>
    </source>
</evidence>
<dbReference type="InterPro" id="IPR038417">
    <property type="entry name" value="Alpga-gal_N_sf"/>
</dbReference>
<dbReference type="AlphaFoldDB" id="A0AAE3KGG2"/>
<gene>
    <name evidence="10" type="ORF">LX83_004084</name>
</gene>
<dbReference type="PRINTS" id="PR00743">
    <property type="entry name" value="GLHYDRLASE36"/>
</dbReference>
<dbReference type="InterPro" id="IPR002252">
    <property type="entry name" value="Glyco_hydro_36"/>
</dbReference>
<comment type="catalytic activity">
    <reaction evidence="1 5">
        <text>Hydrolysis of terminal, non-reducing alpha-D-galactose residues in alpha-D-galactosides, including galactose oligosaccharides, galactomannans and galactolipids.</text>
        <dbReference type="EC" id="3.2.1.22"/>
    </reaction>
</comment>
<dbReference type="InterPro" id="IPR050985">
    <property type="entry name" value="Alpha-glycosidase_related"/>
</dbReference>
<keyword evidence="3 5" id="KW-0378">Hydrolase</keyword>
<dbReference type="InterPro" id="IPR031705">
    <property type="entry name" value="Glyco_hydro_36_C"/>
</dbReference>
<dbReference type="Gene3D" id="2.70.98.60">
    <property type="entry name" value="alpha-galactosidase from lactobacil brevis"/>
    <property type="match status" value="1"/>
</dbReference>
<dbReference type="GO" id="GO:0004557">
    <property type="term" value="F:alpha-galactosidase activity"/>
    <property type="evidence" value="ECO:0007669"/>
    <property type="project" value="UniProtKB-UniRule"/>
</dbReference>
<evidence type="ECO:0000256" key="5">
    <source>
        <dbReference type="PIRNR" id="PIRNR005536"/>
    </source>
</evidence>
<evidence type="ECO:0000256" key="3">
    <source>
        <dbReference type="ARBA" id="ARBA00022801"/>
    </source>
</evidence>
<evidence type="ECO:0000259" key="9">
    <source>
        <dbReference type="Pfam" id="PF16875"/>
    </source>
</evidence>
<dbReference type="Proteomes" id="UP001206128">
    <property type="component" value="Unassembled WGS sequence"/>
</dbReference>
<dbReference type="InterPro" id="IPR013780">
    <property type="entry name" value="Glyco_hydro_b"/>
</dbReference>
<organism evidence="10 11">
    <name type="scientific">Goodfellowiella coeruleoviolacea</name>
    <dbReference type="NCBI Taxonomy" id="334858"/>
    <lineage>
        <taxon>Bacteria</taxon>
        <taxon>Bacillati</taxon>
        <taxon>Actinomycetota</taxon>
        <taxon>Actinomycetes</taxon>
        <taxon>Pseudonocardiales</taxon>
        <taxon>Pseudonocardiaceae</taxon>
        <taxon>Goodfellowiella</taxon>
    </lineage>
</organism>
<feature type="domain" description="Glycosyl hydrolase family 36 C-terminal" evidence="8">
    <location>
        <begin position="632"/>
        <end position="711"/>
    </location>
</feature>
<protein>
    <recommendedName>
        <fullName evidence="2 5">Alpha-galactosidase</fullName>
        <ecNumber evidence="2 5">3.2.1.22</ecNumber>
    </recommendedName>
</protein>
<comment type="caution">
    <text evidence="10">The sequence shown here is derived from an EMBL/GenBank/DDBJ whole genome shotgun (WGS) entry which is preliminary data.</text>
</comment>
<feature type="binding site" evidence="7">
    <location>
        <position position="528"/>
    </location>
    <ligand>
        <name>substrate</name>
    </ligand>
</feature>
<dbReference type="CDD" id="cd14791">
    <property type="entry name" value="GH36"/>
    <property type="match status" value="1"/>
</dbReference>
<dbReference type="PANTHER" id="PTHR43053:SF3">
    <property type="entry name" value="ALPHA-GALACTOSIDASE C-RELATED"/>
    <property type="match status" value="1"/>
</dbReference>
<feature type="binding site" evidence="7">
    <location>
        <position position="427"/>
    </location>
    <ligand>
        <name>substrate</name>
    </ligand>
</feature>
<dbReference type="Pfam" id="PF02065">
    <property type="entry name" value="Melibiase"/>
    <property type="match status" value="1"/>
</dbReference>
<accession>A0AAE3KGG2</accession>
<dbReference type="Pfam" id="PF16874">
    <property type="entry name" value="Glyco_hydro_36C"/>
    <property type="match status" value="1"/>
</dbReference>
<feature type="domain" description="Glycosyl hydrolase family 36 N-terminal" evidence="9">
    <location>
        <begin position="25"/>
        <end position="272"/>
    </location>
</feature>
<feature type="binding site" evidence="7">
    <location>
        <position position="506"/>
    </location>
    <ligand>
        <name>substrate</name>
    </ligand>
</feature>
<evidence type="ECO:0000313" key="10">
    <source>
        <dbReference type="EMBL" id="MCP2167211.1"/>
    </source>
</evidence>
<feature type="binding site" evidence="7">
    <location>
        <begin position="460"/>
        <end position="464"/>
    </location>
    <ligand>
        <name>substrate</name>
    </ligand>
</feature>
<dbReference type="InterPro" id="IPR017853">
    <property type="entry name" value="GH"/>
</dbReference>